<reference evidence="2" key="1">
    <citation type="submission" date="2016-10" db="EMBL/GenBank/DDBJ databases">
        <title>Sequence of Gallionella enrichment culture.</title>
        <authorList>
            <person name="Poehlein A."/>
            <person name="Muehling M."/>
            <person name="Daniel R."/>
        </authorList>
    </citation>
    <scope>NUCLEOTIDE SEQUENCE</scope>
</reference>
<protein>
    <submittedName>
        <fullName evidence="2">Uncharacterized protein</fullName>
    </submittedName>
</protein>
<comment type="caution">
    <text evidence="2">The sequence shown here is derived from an EMBL/GenBank/DDBJ whole genome shotgun (WGS) entry which is preliminary data.</text>
</comment>
<feature type="region of interest" description="Disordered" evidence="1">
    <location>
        <begin position="1"/>
        <end position="26"/>
    </location>
</feature>
<accession>A0A1J5R8Y0</accession>
<dbReference type="AlphaFoldDB" id="A0A1J5R8Y0"/>
<evidence type="ECO:0000313" key="2">
    <source>
        <dbReference type="EMBL" id="OIQ92480.1"/>
    </source>
</evidence>
<sequence>MPYVERDERGAISSLTRSGGNSGEFLPGDHPEVLLFLAGATEGGGADGAGLELLLSDLKLIRVIEDVIDLLIAKRVIIFSELPLPVQQKILQKKGKREKLFGGGDILGSDKGIL</sequence>
<dbReference type="EMBL" id="MLJW01000230">
    <property type="protein sequence ID" value="OIQ92480.1"/>
    <property type="molecule type" value="Genomic_DNA"/>
</dbReference>
<evidence type="ECO:0000256" key="1">
    <source>
        <dbReference type="SAM" id="MobiDB-lite"/>
    </source>
</evidence>
<proteinExistence type="predicted"/>
<organism evidence="2">
    <name type="scientific">mine drainage metagenome</name>
    <dbReference type="NCBI Taxonomy" id="410659"/>
    <lineage>
        <taxon>unclassified sequences</taxon>
        <taxon>metagenomes</taxon>
        <taxon>ecological metagenomes</taxon>
    </lineage>
</organism>
<feature type="compositionally biased region" description="Basic and acidic residues" evidence="1">
    <location>
        <begin position="1"/>
        <end position="10"/>
    </location>
</feature>
<gene>
    <name evidence="2" type="ORF">GALL_255530</name>
</gene>
<name>A0A1J5R8Y0_9ZZZZ</name>